<evidence type="ECO:0000313" key="2">
    <source>
        <dbReference type="Proteomes" id="UP000183200"/>
    </source>
</evidence>
<dbReference type="EMBL" id="FNGY01000007">
    <property type="protein sequence ID" value="SDN37514.1"/>
    <property type="molecule type" value="Genomic_DNA"/>
</dbReference>
<name>A0A1H0AVW6_9SPHI</name>
<dbReference type="RefSeq" id="WP_176833001.1">
    <property type="nucleotide sequence ID" value="NZ_FNGY01000007.1"/>
</dbReference>
<reference evidence="2" key="1">
    <citation type="submission" date="2016-10" db="EMBL/GenBank/DDBJ databases">
        <authorList>
            <person name="Varghese N."/>
            <person name="Submissions S."/>
        </authorList>
    </citation>
    <scope>NUCLEOTIDE SEQUENCE [LARGE SCALE GENOMIC DNA]</scope>
    <source>
        <strain evidence="2">DSM 19110</strain>
    </source>
</reference>
<protein>
    <submittedName>
        <fullName evidence="1">Uncharacterized protein</fullName>
    </submittedName>
</protein>
<proteinExistence type="predicted"/>
<dbReference type="AlphaFoldDB" id="A0A1H0AVW6"/>
<keyword evidence="2" id="KW-1185">Reference proteome</keyword>
<accession>A0A1H0AVW6</accession>
<organism evidence="1 2">
    <name type="scientific">Pedobacter steynii</name>
    <dbReference type="NCBI Taxonomy" id="430522"/>
    <lineage>
        <taxon>Bacteria</taxon>
        <taxon>Pseudomonadati</taxon>
        <taxon>Bacteroidota</taxon>
        <taxon>Sphingobacteriia</taxon>
        <taxon>Sphingobacteriales</taxon>
        <taxon>Sphingobacteriaceae</taxon>
        <taxon>Pedobacter</taxon>
    </lineage>
</organism>
<dbReference type="Proteomes" id="UP000183200">
    <property type="component" value="Unassembled WGS sequence"/>
</dbReference>
<sequence length="53" mass="5797">MLRSFRSCYELLGGYSAAKYAAIPLQSGSSSLLVNYSFLKIDYVNVKSGVDNV</sequence>
<gene>
    <name evidence="1" type="ORF">SAMN05421820_107218</name>
</gene>
<evidence type="ECO:0000313" key="1">
    <source>
        <dbReference type="EMBL" id="SDN37514.1"/>
    </source>
</evidence>